<evidence type="ECO:0000256" key="3">
    <source>
        <dbReference type="ARBA" id="ARBA00022729"/>
    </source>
</evidence>
<proteinExistence type="inferred from homology"/>
<dbReference type="SUPFAM" id="SSF53850">
    <property type="entry name" value="Periplasmic binding protein-like II"/>
    <property type="match status" value="1"/>
</dbReference>
<feature type="chain" id="PRO_5012828011" evidence="4">
    <location>
        <begin position="27"/>
        <end position="355"/>
    </location>
</feature>
<gene>
    <name evidence="5" type="ORF">COL8621_01389</name>
</gene>
<dbReference type="Proteomes" id="UP000202922">
    <property type="component" value="Unassembled WGS sequence"/>
</dbReference>
<dbReference type="AlphaFoldDB" id="A0A238JWM1"/>
<keyword evidence="3 4" id="KW-0732">Signal</keyword>
<comment type="subcellular location">
    <subcellularLocation>
        <location evidence="1">Periplasm</location>
    </subcellularLocation>
</comment>
<dbReference type="PANTHER" id="PTHR30024">
    <property type="entry name" value="ALIPHATIC SULFONATES-BINDING PROTEIN-RELATED"/>
    <property type="match status" value="1"/>
</dbReference>
<reference evidence="6" key="1">
    <citation type="submission" date="2017-05" db="EMBL/GenBank/DDBJ databases">
        <authorList>
            <person name="Rodrigo-Torres L."/>
            <person name="Arahal R. D."/>
            <person name="Lucena T."/>
        </authorList>
    </citation>
    <scope>NUCLEOTIDE SEQUENCE [LARGE SCALE GENOMIC DNA]</scope>
    <source>
        <strain evidence="6">CECT 8621</strain>
    </source>
</reference>
<name>A0A238JWM1_9RHOB</name>
<dbReference type="NCBIfam" id="TIGR03427">
    <property type="entry name" value="ABC_peri_uca"/>
    <property type="match status" value="1"/>
</dbReference>
<dbReference type="RefSeq" id="WP_093966511.1">
    <property type="nucleotide sequence ID" value="NZ_FXYE01000001.1"/>
</dbReference>
<feature type="signal peptide" evidence="4">
    <location>
        <begin position="1"/>
        <end position="26"/>
    </location>
</feature>
<evidence type="ECO:0000256" key="2">
    <source>
        <dbReference type="ARBA" id="ARBA00010742"/>
    </source>
</evidence>
<dbReference type="Gene3D" id="3.40.190.10">
    <property type="entry name" value="Periplasmic binding protein-like II"/>
    <property type="match status" value="2"/>
</dbReference>
<sequence length="355" mass="36927">MTKSKLLTASALSLGVLASALTPAMAEEKTDFKLAWSIYVGWMPWGYLEDSGIMDKWADKYGITVDIVQINDYVESINQYTAGAFDGVSATNMDTLSIPSGGGVDTTALIIGDYSNGNDAVILKGEGTLADLNGKPVNLVELSVSHYLLARGLDTVDLSEGDLDGVINTSDADMIAAYASGDVEAVVTWNPLVSEILGSNPDATNVFDSSMIPGEILDLMVVNTETLADNPAFGKAVVGAWYEVMSLMAAGDEAALTAMAEASGTDLDGYKAQLAATEMFFDPAAAVAQAASGELPATMTSVAEFLFDKGILGEGAPSADFVGIAYPDGSTSGDAGNVKFRFDATYMQMAADGAL</sequence>
<dbReference type="InterPro" id="IPR017793">
    <property type="entry name" value="ABC_transptr_urea-assoc_sub-bd"/>
</dbReference>
<keyword evidence="6" id="KW-1185">Reference proteome</keyword>
<evidence type="ECO:0000256" key="1">
    <source>
        <dbReference type="ARBA" id="ARBA00004418"/>
    </source>
</evidence>
<evidence type="ECO:0000313" key="5">
    <source>
        <dbReference type="EMBL" id="SMX34597.1"/>
    </source>
</evidence>
<dbReference type="EMBL" id="FXYE01000001">
    <property type="protein sequence ID" value="SMX34597.1"/>
    <property type="molecule type" value="Genomic_DNA"/>
</dbReference>
<comment type="similarity">
    <text evidence="2">Belongs to the bacterial solute-binding protein SsuA/TauA family.</text>
</comment>
<protein>
    <submittedName>
        <fullName evidence="5">Alkanesulfonate transporter substrate-binding subunit</fullName>
    </submittedName>
</protein>
<accession>A0A238JWM1</accession>
<evidence type="ECO:0000256" key="4">
    <source>
        <dbReference type="SAM" id="SignalP"/>
    </source>
</evidence>
<organism evidence="5 6">
    <name type="scientific">Actibacterium lipolyticum</name>
    <dbReference type="NCBI Taxonomy" id="1524263"/>
    <lineage>
        <taxon>Bacteria</taxon>
        <taxon>Pseudomonadati</taxon>
        <taxon>Pseudomonadota</taxon>
        <taxon>Alphaproteobacteria</taxon>
        <taxon>Rhodobacterales</taxon>
        <taxon>Roseobacteraceae</taxon>
        <taxon>Actibacterium</taxon>
    </lineage>
</organism>
<dbReference type="OrthoDB" id="5292144at2"/>
<evidence type="ECO:0000313" key="6">
    <source>
        <dbReference type="Proteomes" id="UP000202922"/>
    </source>
</evidence>
<dbReference type="PANTHER" id="PTHR30024:SF47">
    <property type="entry name" value="TAURINE-BINDING PERIPLASMIC PROTEIN"/>
    <property type="match status" value="1"/>
</dbReference>
<dbReference type="GO" id="GO:0042597">
    <property type="term" value="C:periplasmic space"/>
    <property type="evidence" value="ECO:0007669"/>
    <property type="project" value="UniProtKB-SubCell"/>
</dbReference>